<dbReference type="AlphaFoldDB" id="A0A9R1US88"/>
<evidence type="ECO:0000259" key="3">
    <source>
        <dbReference type="PROSITE" id="PS51649"/>
    </source>
</evidence>
<evidence type="ECO:0000256" key="2">
    <source>
        <dbReference type="PROSITE-ProRule" id="PRU00982"/>
    </source>
</evidence>
<keyword evidence="5" id="KW-1185">Reference proteome</keyword>
<proteinExistence type="inferred from homology"/>
<feature type="domain" description="NPH3" evidence="3">
    <location>
        <begin position="1"/>
        <end position="178"/>
    </location>
</feature>
<keyword evidence="1" id="KW-0833">Ubl conjugation pathway</keyword>
<dbReference type="EMBL" id="NBSK02000008">
    <property type="protein sequence ID" value="KAJ0193057.1"/>
    <property type="molecule type" value="Genomic_DNA"/>
</dbReference>
<dbReference type="PANTHER" id="PTHR32370">
    <property type="entry name" value="OS12G0117600 PROTEIN"/>
    <property type="match status" value="1"/>
</dbReference>
<name>A0A9R1US88_LACSA</name>
<accession>A0A9R1US88</accession>
<sequence>MDQASIKDILIRNMGYSSETLYEIDCFQRMIDHFMVADRDHDQDGSEIKDSGCLDDNADDLIRNSHSPTPMTMVANLINNYLAEVASDVNLKLEKFQYLASTVPDFARSMDGGMYQAINIYLKDKDFLIPEVQSQIAKPCDLNFIGTSMANRLRSGTTTLPVDGLPKTFRVLFFEQLRLHTSAVDCLYVFENYNSQTHLSSSMMQPEIRNMHLFPFVWIAFPGEEYEGKK</sequence>
<comment type="similarity">
    <text evidence="2">Belongs to the NPH3 family.</text>
</comment>
<comment type="caution">
    <text evidence="4">The sequence shown here is derived from an EMBL/GenBank/DDBJ whole genome shotgun (WGS) entry which is preliminary data.</text>
</comment>
<protein>
    <recommendedName>
        <fullName evidence="3">NPH3 domain-containing protein</fullName>
    </recommendedName>
</protein>
<evidence type="ECO:0000313" key="5">
    <source>
        <dbReference type="Proteomes" id="UP000235145"/>
    </source>
</evidence>
<dbReference type="PROSITE" id="PS51649">
    <property type="entry name" value="NPH3"/>
    <property type="match status" value="1"/>
</dbReference>
<dbReference type="InterPro" id="IPR027356">
    <property type="entry name" value="NPH3_dom"/>
</dbReference>
<dbReference type="InterPro" id="IPR043454">
    <property type="entry name" value="NPH3/RPT2-like"/>
</dbReference>
<dbReference type="Pfam" id="PF03000">
    <property type="entry name" value="NPH3"/>
    <property type="match status" value="1"/>
</dbReference>
<gene>
    <name evidence="4" type="ORF">LSAT_V11C800428390</name>
</gene>
<evidence type="ECO:0000313" key="4">
    <source>
        <dbReference type="EMBL" id="KAJ0193057.1"/>
    </source>
</evidence>
<reference evidence="4 5" key="1">
    <citation type="journal article" date="2017" name="Nat. Commun.">
        <title>Genome assembly with in vitro proximity ligation data and whole-genome triplication in lettuce.</title>
        <authorList>
            <person name="Reyes-Chin-Wo S."/>
            <person name="Wang Z."/>
            <person name="Yang X."/>
            <person name="Kozik A."/>
            <person name="Arikit S."/>
            <person name="Song C."/>
            <person name="Xia L."/>
            <person name="Froenicke L."/>
            <person name="Lavelle D.O."/>
            <person name="Truco M.J."/>
            <person name="Xia R."/>
            <person name="Zhu S."/>
            <person name="Xu C."/>
            <person name="Xu H."/>
            <person name="Xu X."/>
            <person name="Cox K."/>
            <person name="Korf I."/>
            <person name="Meyers B.C."/>
            <person name="Michelmore R.W."/>
        </authorList>
    </citation>
    <scope>NUCLEOTIDE SEQUENCE [LARGE SCALE GENOMIC DNA]</scope>
    <source>
        <strain evidence="5">cv. Salinas</strain>
        <tissue evidence="4">Seedlings</tissue>
    </source>
</reference>
<dbReference type="Proteomes" id="UP000235145">
    <property type="component" value="Unassembled WGS sequence"/>
</dbReference>
<organism evidence="4 5">
    <name type="scientific">Lactuca sativa</name>
    <name type="common">Garden lettuce</name>
    <dbReference type="NCBI Taxonomy" id="4236"/>
    <lineage>
        <taxon>Eukaryota</taxon>
        <taxon>Viridiplantae</taxon>
        <taxon>Streptophyta</taxon>
        <taxon>Embryophyta</taxon>
        <taxon>Tracheophyta</taxon>
        <taxon>Spermatophyta</taxon>
        <taxon>Magnoliopsida</taxon>
        <taxon>eudicotyledons</taxon>
        <taxon>Gunneridae</taxon>
        <taxon>Pentapetalae</taxon>
        <taxon>asterids</taxon>
        <taxon>campanulids</taxon>
        <taxon>Asterales</taxon>
        <taxon>Asteraceae</taxon>
        <taxon>Cichorioideae</taxon>
        <taxon>Cichorieae</taxon>
        <taxon>Lactucinae</taxon>
        <taxon>Lactuca</taxon>
    </lineage>
</organism>
<evidence type="ECO:0000256" key="1">
    <source>
        <dbReference type="ARBA" id="ARBA00022786"/>
    </source>
</evidence>